<feature type="signal peptide" evidence="1">
    <location>
        <begin position="1"/>
        <end position="24"/>
    </location>
</feature>
<feature type="chain" id="PRO_5020025712" evidence="1">
    <location>
        <begin position="25"/>
        <end position="254"/>
    </location>
</feature>
<dbReference type="OrthoDB" id="2825at2759"/>
<evidence type="ECO:0000256" key="1">
    <source>
        <dbReference type="SAM" id="SignalP"/>
    </source>
</evidence>
<dbReference type="Proteomes" id="UP000355283">
    <property type="component" value="Unassembled WGS sequence"/>
</dbReference>
<accession>A0A4D9DC39</accession>
<name>A0A4D9DC39_9STRA</name>
<comment type="caution">
    <text evidence="2">The sequence shown here is derived from an EMBL/GenBank/DDBJ whole genome shotgun (WGS) entry which is preliminary data.</text>
</comment>
<dbReference type="EMBL" id="SDOX01000009">
    <property type="protein sequence ID" value="TFJ86188.1"/>
    <property type="molecule type" value="Genomic_DNA"/>
</dbReference>
<gene>
    <name evidence="2" type="ORF">NSK_002396</name>
</gene>
<evidence type="ECO:0000313" key="2">
    <source>
        <dbReference type="EMBL" id="TFJ86188.1"/>
    </source>
</evidence>
<sequence>MSTRRFSTFFVVIWVLILAAITQGFFLAPCAKSATTLMQAQASKQSQNRVDGGKLDRLAALQQGAFLSSAFLFLTASLSSPAQAKNSAPAASFEECISRLLLSRKVLEPVQKYIKIGQYDPARTNIKYVTNQFRLKKAMERVVLLAFEKDLPQSKLDDAAEVTAVIDNTLSQLDSSVYTQIFIPTDGEISPDALKYQKQAFEFYDTTLDSIDKVLSLASPEDLKEAQKLVDGTSLPPFLFKSFADGQTFRPPTP</sequence>
<protein>
    <submittedName>
        <fullName evidence="2">Uncharacterized protein</fullName>
    </submittedName>
</protein>
<evidence type="ECO:0000313" key="3">
    <source>
        <dbReference type="Proteomes" id="UP000355283"/>
    </source>
</evidence>
<keyword evidence="3" id="KW-1185">Reference proteome</keyword>
<proteinExistence type="predicted"/>
<organism evidence="2 3">
    <name type="scientific">Nannochloropsis salina CCMP1776</name>
    <dbReference type="NCBI Taxonomy" id="1027361"/>
    <lineage>
        <taxon>Eukaryota</taxon>
        <taxon>Sar</taxon>
        <taxon>Stramenopiles</taxon>
        <taxon>Ochrophyta</taxon>
        <taxon>Eustigmatophyceae</taxon>
        <taxon>Eustigmatales</taxon>
        <taxon>Monodopsidaceae</taxon>
        <taxon>Microchloropsis</taxon>
        <taxon>Microchloropsis salina</taxon>
    </lineage>
</organism>
<dbReference type="AlphaFoldDB" id="A0A4D9DC39"/>
<keyword evidence="1" id="KW-0732">Signal</keyword>
<reference evidence="2 3" key="1">
    <citation type="submission" date="2019-01" db="EMBL/GenBank/DDBJ databases">
        <title>Nuclear Genome Assembly of the Microalgal Biofuel strain Nannochloropsis salina CCMP1776.</title>
        <authorList>
            <person name="Hovde B."/>
        </authorList>
    </citation>
    <scope>NUCLEOTIDE SEQUENCE [LARGE SCALE GENOMIC DNA]</scope>
    <source>
        <strain evidence="2 3">CCMP1776</strain>
    </source>
</reference>